<organism evidence="2 3">
    <name type="scientific">Burkholderia savannae</name>
    <dbReference type="NCBI Taxonomy" id="1637837"/>
    <lineage>
        <taxon>Bacteria</taxon>
        <taxon>Pseudomonadati</taxon>
        <taxon>Pseudomonadota</taxon>
        <taxon>Betaproteobacteria</taxon>
        <taxon>Burkholderiales</taxon>
        <taxon>Burkholderiaceae</taxon>
        <taxon>Burkholderia</taxon>
        <taxon>pseudomallei group</taxon>
    </lineage>
</organism>
<dbReference type="Proteomes" id="UP000070255">
    <property type="component" value="Unassembled WGS sequence"/>
</dbReference>
<dbReference type="EMBL" id="LNJQ01000002">
    <property type="protein sequence ID" value="KWZ39871.1"/>
    <property type="molecule type" value="Genomic_DNA"/>
</dbReference>
<dbReference type="Pfam" id="PF20732">
    <property type="entry name" value="NamZ_C"/>
    <property type="match status" value="1"/>
</dbReference>
<dbReference type="Gene3D" id="3.90.1150.140">
    <property type="match status" value="1"/>
</dbReference>
<name>A0ABR5TCP6_9BURK</name>
<feature type="domain" description="Peptidoglycan beta-N-acetylmuramidase NamZ C-terminal" evidence="1">
    <location>
        <begin position="94"/>
        <end position="135"/>
    </location>
</feature>
<evidence type="ECO:0000313" key="3">
    <source>
        <dbReference type="Proteomes" id="UP000070255"/>
    </source>
</evidence>
<dbReference type="InterPro" id="IPR048503">
    <property type="entry name" value="NamZ_C"/>
</dbReference>
<evidence type="ECO:0000313" key="2">
    <source>
        <dbReference type="EMBL" id="KWZ39871.1"/>
    </source>
</evidence>
<protein>
    <recommendedName>
        <fullName evidence="1">Peptidoglycan beta-N-acetylmuramidase NamZ C-terminal domain-containing protein</fullName>
    </recommendedName>
</protein>
<dbReference type="RefSeq" id="WP_059583967.1">
    <property type="nucleotide sequence ID" value="NZ_CP013419.1"/>
</dbReference>
<evidence type="ECO:0000259" key="1">
    <source>
        <dbReference type="Pfam" id="PF20732"/>
    </source>
</evidence>
<accession>A0ABR5TCP6</accession>
<sequence length="136" mass="14862">MHFTDAESVQLHAGIVGHQETDCLCEIVGHSLTATCRRTGLDDARFRPWARAFRDCAFDRHRLGTALASRSISSRVISKRRLSPAERGNAALPLYPNIGLVEGVELSVGWKMATPFRVIGAPWIDGCALADDLSAM</sequence>
<comment type="caution">
    <text evidence="2">The sequence shown here is derived from an EMBL/GenBank/DDBJ whole genome shotgun (WGS) entry which is preliminary data.</text>
</comment>
<proteinExistence type="predicted"/>
<keyword evidence="3" id="KW-1185">Reference proteome</keyword>
<reference evidence="2 3" key="1">
    <citation type="submission" date="2015-11" db="EMBL/GenBank/DDBJ databases">
        <authorList>
            <person name="Sahl J."/>
            <person name="Wagner D."/>
            <person name="Keim P."/>
        </authorList>
    </citation>
    <scope>NUCLEOTIDE SEQUENCE [LARGE SCALE GENOMIC DNA]</scope>
    <source>
        <strain evidence="2 3">BDU18</strain>
    </source>
</reference>
<gene>
    <name evidence="2" type="ORF">WS72_18565</name>
</gene>